<dbReference type="EMBL" id="MKIP01000032">
    <property type="protein sequence ID" value="OLP61467.1"/>
    <property type="molecule type" value="Genomic_DNA"/>
</dbReference>
<accession>A0A1Q9B0G8</accession>
<evidence type="ECO:0000313" key="2">
    <source>
        <dbReference type="Proteomes" id="UP000186364"/>
    </source>
</evidence>
<reference evidence="1 2" key="1">
    <citation type="submission" date="2016-09" db="EMBL/GenBank/DDBJ databases">
        <title>Rhizobium sp. nov., a novel species isolated from the rice rhizosphere.</title>
        <authorList>
            <person name="Zhao J."/>
            <person name="Zhang X."/>
        </authorList>
    </citation>
    <scope>NUCLEOTIDE SEQUENCE [LARGE SCALE GENOMIC DNA]</scope>
    <source>
        <strain evidence="1 2">1.7048</strain>
    </source>
</reference>
<comment type="caution">
    <text evidence="1">The sequence shown here is derived from an EMBL/GenBank/DDBJ whole genome shotgun (WGS) entry which is preliminary data.</text>
</comment>
<dbReference type="OrthoDB" id="8279132at2"/>
<dbReference type="RefSeq" id="WP_075626500.1">
    <property type="nucleotide sequence ID" value="NZ_FOAM01000011.1"/>
</dbReference>
<gene>
    <name evidence="1" type="ORF">BJF93_00595</name>
</gene>
<keyword evidence="2" id="KW-1185">Reference proteome</keyword>
<name>A0A1Q9B0G8_9HYPH</name>
<sequence length="67" mass="7641">MNAEHLTRIVEVSLKRGNERQDVGIMTVRQALELPVAGRLEYTNPDDKSRRGPMRITREELQAYACG</sequence>
<organism evidence="1 2">
    <name type="scientific">Xaviernesmea oryzae</name>
    <dbReference type="NCBI Taxonomy" id="464029"/>
    <lineage>
        <taxon>Bacteria</taxon>
        <taxon>Pseudomonadati</taxon>
        <taxon>Pseudomonadota</taxon>
        <taxon>Alphaproteobacteria</taxon>
        <taxon>Hyphomicrobiales</taxon>
        <taxon>Rhizobiaceae</taxon>
        <taxon>Rhizobium/Agrobacterium group</taxon>
        <taxon>Xaviernesmea</taxon>
    </lineage>
</organism>
<protein>
    <submittedName>
        <fullName evidence="1">Uncharacterized protein</fullName>
    </submittedName>
</protein>
<evidence type="ECO:0000313" key="1">
    <source>
        <dbReference type="EMBL" id="OLP61467.1"/>
    </source>
</evidence>
<proteinExistence type="predicted"/>
<dbReference type="Proteomes" id="UP000186364">
    <property type="component" value="Unassembled WGS sequence"/>
</dbReference>
<dbReference type="AlphaFoldDB" id="A0A1Q9B0G8"/>